<evidence type="ECO:0000313" key="3">
    <source>
        <dbReference type="Proteomes" id="UP000828390"/>
    </source>
</evidence>
<proteinExistence type="predicted"/>
<organism evidence="2 3">
    <name type="scientific">Dreissena polymorpha</name>
    <name type="common">Zebra mussel</name>
    <name type="synonym">Mytilus polymorpha</name>
    <dbReference type="NCBI Taxonomy" id="45954"/>
    <lineage>
        <taxon>Eukaryota</taxon>
        <taxon>Metazoa</taxon>
        <taxon>Spiralia</taxon>
        <taxon>Lophotrochozoa</taxon>
        <taxon>Mollusca</taxon>
        <taxon>Bivalvia</taxon>
        <taxon>Autobranchia</taxon>
        <taxon>Heteroconchia</taxon>
        <taxon>Euheterodonta</taxon>
        <taxon>Imparidentia</taxon>
        <taxon>Neoheterodontei</taxon>
        <taxon>Myida</taxon>
        <taxon>Dreissenoidea</taxon>
        <taxon>Dreissenidae</taxon>
        <taxon>Dreissena</taxon>
    </lineage>
</organism>
<comment type="caution">
    <text evidence="2">The sequence shown here is derived from an EMBL/GenBank/DDBJ whole genome shotgun (WGS) entry which is preliminary data.</text>
</comment>
<dbReference type="EMBL" id="JAIWYP010000003">
    <property type="protein sequence ID" value="KAH3850422.1"/>
    <property type="molecule type" value="Genomic_DNA"/>
</dbReference>
<name>A0A9D4L4E9_DREPO</name>
<reference evidence="2" key="2">
    <citation type="submission" date="2020-11" db="EMBL/GenBank/DDBJ databases">
        <authorList>
            <person name="McCartney M.A."/>
            <person name="Auch B."/>
            <person name="Kono T."/>
            <person name="Mallez S."/>
            <person name="Becker A."/>
            <person name="Gohl D.M."/>
            <person name="Silverstein K.A.T."/>
            <person name="Koren S."/>
            <person name="Bechman K.B."/>
            <person name="Herman A."/>
            <person name="Abrahante J.E."/>
            <person name="Garbe J."/>
        </authorList>
    </citation>
    <scope>NUCLEOTIDE SEQUENCE</scope>
    <source>
        <strain evidence="2">Duluth1</strain>
        <tissue evidence="2">Whole animal</tissue>
    </source>
</reference>
<evidence type="ECO:0000313" key="2">
    <source>
        <dbReference type="EMBL" id="KAH3850422.1"/>
    </source>
</evidence>
<dbReference type="Gene3D" id="1.10.1380.10">
    <property type="entry name" value="Neutral endopeptidase , domain2"/>
    <property type="match status" value="1"/>
</dbReference>
<gene>
    <name evidence="2" type="ORF">DPMN_092833</name>
</gene>
<sequence>MSRNKNCYNLPILCQVVSGTSSVPARWQKCASTVNAVMPEVIGRLFVETAFKDDSKTDVTFSSCFRPFVYWSLSTKTE</sequence>
<protein>
    <recommendedName>
        <fullName evidence="1">Peptidase M13 N-terminal domain-containing protein</fullName>
    </recommendedName>
</protein>
<accession>A0A9D4L4E9</accession>
<dbReference type="InterPro" id="IPR008753">
    <property type="entry name" value="Peptidase_M13_N"/>
</dbReference>
<dbReference type="Pfam" id="PF05649">
    <property type="entry name" value="Peptidase_M13_N"/>
    <property type="match status" value="1"/>
</dbReference>
<keyword evidence="3" id="KW-1185">Reference proteome</keyword>
<dbReference type="GO" id="GO:0006508">
    <property type="term" value="P:proteolysis"/>
    <property type="evidence" value="ECO:0007669"/>
    <property type="project" value="InterPro"/>
</dbReference>
<feature type="domain" description="Peptidase M13 N-terminal" evidence="1">
    <location>
        <begin position="16"/>
        <end position="59"/>
    </location>
</feature>
<dbReference type="Proteomes" id="UP000828390">
    <property type="component" value="Unassembled WGS sequence"/>
</dbReference>
<dbReference type="InterPro" id="IPR042089">
    <property type="entry name" value="Peptidase_M13_dom_2"/>
</dbReference>
<evidence type="ECO:0000259" key="1">
    <source>
        <dbReference type="Pfam" id="PF05649"/>
    </source>
</evidence>
<reference evidence="2" key="1">
    <citation type="journal article" date="2019" name="bioRxiv">
        <title>The Genome of the Zebra Mussel, Dreissena polymorpha: A Resource for Invasive Species Research.</title>
        <authorList>
            <person name="McCartney M.A."/>
            <person name="Auch B."/>
            <person name="Kono T."/>
            <person name="Mallez S."/>
            <person name="Zhang Y."/>
            <person name="Obille A."/>
            <person name="Becker A."/>
            <person name="Abrahante J.E."/>
            <person name="Garbe J."/>
            <person name="Badalamenti J.P."/>
            <person name="Herman A."/>
            <person name="Mangelson H."/>
            <person name="Liachko I."/>
            <person name="Sullivan S."/>
            <person name="Sone E.D."/>
            <person name="Koren S."/>
            <person name="Silverstein K.A.T."/>
            <person name="Beckman K.B."/>
            <person name="Gohl D.M."/>
        </authorList>
    </citation>
    <scope>NUCLEOTIDE SEQUENCE</scope>
    <source>
        <strain evidence="2">Duluth1</strain>
        <tissue evidence="2">Whole animal</tissue>
    </source>
</reference>
<dbReference type="AlphaFoldDB" id="A0A9D4L4E9"/>
<dbReference type="SUPFAM" id="SSF55486">
    <property type="entry name" value="Metalloproteases ('zincins'), catalytic domain"/>
    <property type="match status" value="1"/>
</dbReference>